<comment type="subcellular location">
    <subcellularLocation>
        <location evidence="1">Membrane</location>
    </subcellularLocation>
</comment>
<protein>
    <submittedName>
        <fullName evidence="7">Extracellular ligand-binding receptor</fullName>
    </submittedName>
</protein>
<dbReference type="EMBL" id="CP001098">
    <property type="protein sequence ID" value="ACL70343.1"/>
    <property type="molecule type" value="Genomic_DNA"/>
</dbReference>
<dbReference type="PANTHER" id="PTHR30483:SF6">
    <property type="entry name" value="PERIPLASMIC BINDING PROTEIN OF ABC TRANSPORTER FOR NATURAL AMINO ACIDS"/>
    <property type="match status" value="1"/>
</dbReference>
<dbReference type="STRING" id="373903.Hore_15940"/>
<evidence type="ECO:0000313" key="8">
    <source>
        <dbReference type="Proteomes" id="UP000000719"/>
    </source>
</evidence>
<sequence>MSFSKNIIFIALVLTIVLISAVLIYRSQQPLKIGVIYYSSEFFGPTGVPRITELLNNNKNISKKVNIYYAALTEQGDNVQDVISSFYKKGINIIIGPTTSSQAQKILPYLERYNMLAIAPEVTSPSVLGVSDNLYSIVPSDRVLADIMAELIFQDKINKVGIFYDSNNPIFSKTFINYFKQNYQGTVSFTGEVKGIEFYSDYESLKSIDGILLLTSPMQSAILVQRLKKINPDIKFYGGDYSNSKALIEYGGEAAEGIKIFSLYDKVYFETYNNTFAKSLEKRGILPCQDFINYYDAILLAINLVNSYGNDVDNLKEHIKEYTFEGIGGTIYISEDGLVYRKISILTVNNSRFVTDRVINTERGRRHGKK</sequence>
<name>B8CYH4_HALOH</name>
<dbReference type="InterPro" id="IPR028082">
    <property type="entry name" value="Peripla_BP_I"/>
</dbReference>
<gene>
    <name evidence="7" type="ordered locus">Hore_15940</name>
</gene>
<keyword evidence="2 5" id="KW-0812">Transmembrane</keyword>
<dbReference type="RefSeq" id="WP_012636526.1">
    <property type="nucleotide sequence ID" value="NC_011899.1"/>
</dbReference>
<dbReference type="OrthoDB" id="9783240at2"/>
<reference evidence="7 8" key="1">
    <citation type="journal article" date="2009" name="PLoS ONE">
        <title>Genome analysis of the anaerobic thermohalophilic bacterium Halothermothrix orenii.</title>
        <authorList>
            <person name="Mavromatis K."/>
            <person name="Ivanova N."/>
            <person name="Anderson I."/>
            <person name="Lykidis A."/>
            <person name="Hooper S.D."/>
            <person name="Sun H."/>
            <person name="Kunin V."/>
            <person name="Lapidus A."/>
            <person name="Hugenholtz P."/>
            <person name="Patel B."/>
            <person name="Kyrpides N.C."/>
        </authorList>
    </citation>
    <scope>NUCLEOTIDE SEQUENCE [LARGE SCALE GENOMIC DNA]</scope>
    <source>
        <strain evidence="8">H 168 / OCM 544 / DSM 9562</strain>
    </source>
</reference>
<evidence type="ECO:0000256" key="2">
    <source>
        <dbReference type="ARBA" id="ARBA00022692"/>
    </source>
</evidence>
<keyword evidence="3 5" id="KW-1133">Transmembrane helix</keyword>
<dbReference type="InterPro" id="IPR001828">
    <property type="entry name" value="ANF_lig-bd_rcpt"/>
</dbReference>
<evidence type="ECO:0000256" key="5">
    <source>
        <dbReference type="SAM" id="Phobius"/>
    </source>
</evidence>
<proteinExistence type="predicted"/>
<dbReference type="SUPFAM" id="SSF53822">
    <property type="entry name" value="Periplasmic binding protein-like I"/>
    <property type="match status" value="1"/>
</dbReference>
<dbReference type="Proteomes" id="UP000000719">
    <property type="component" value="Chromosome"/>
</dbReference>
<keyword evidence="8" id="KW-1185">Reference proteome</keyword>
<dbReference type="HOGENOM" id="CLU_747560_0_0_9"/>
<dbReference type="eggNOG" id="COG0683">
    <property type="taxonomic scope" value="Bacteria"/>
</dbReference>
<feature type="transmembrane region" description="Helical" evidence="5">
    <location>
        <begin position="6"/>
        <end position="25"/>
    </location>
</feature>
<dbReference type="AlphaFoldDB" id="B8CYH4"/>
<evidence type="ECO:0000313" key="7">
    <source>
        <dbReference type="EMBL" id="ACL70343.1"/>
    </source>
</evidence>
<dbReference type="PANTHER" id="PTHR30483">
    <property type="entry name" value="LEUCINE-SPECIFIC-BINDING PROTEIN"/>
    <property type="match status" value="1"/>
</dbReference>
<feature type="domain" description="Receptor ligand binding region" evidence="6">
    <location>
        <begin position="55"/>
        <end position="349"/>
    </location>
</feature>
<dbReference type="InterPro" id="IPR051010">
    <property type="entry name" value="BCAA_transport"/>
</dbReference>
<evidence type="ECO:0000256" key="4">
    <source>
        <dbReference type="ARBA" id="ARBA00023136"/>
    </source>
</evidence>
<keyword evidence="4 5" id="KW-0472">Membrane</keyword>
<evidence type="ECO:0000256" key="1">
    <source>
        <dbReference type="ARBA" id="ARBA00004370"/>
    </source>
</evidence>
<evidence type="ECO:0000256" key="3">
    <source>
        <dbReference type="ARBA" id="ARBA00022989"/>
    </source>
</evidence>
<accession>B8CYH4</accession>
<dbReference type="GO" id="GO:0016020">
    <property type="term" value="C:membrane"/>
    <property type="evidence" value="ECO:0007669"/>
    <property type="project" value="UniProtKB-SubCell"/>
</dbReference>
<dbReference type="Gene3D" id="3.40.50.2300">
    <property type="match status" value="2"/>
</dbReference>
<dbReference type="KEGG" id="hor:Hore_15940"/>
<organism evidence="7 8">
    <name type="scientific">Halothermothrix orenii (strain H 168 / OCM 544 / DSM 9562)</name>
    <dbReference type="NCBI Taxonomy" id="373903"/>
    <lineage>
        <taxon>Bacteria</taxon>
        <taxon>Bacillati</taxon>
        <taxon>Bacillota</taxon>
        <taxon>Clostridia</taxon>
        <taxon>Halanaerobiales</taxon>
        <taxon>Halothermotrichaceae</taxon>
        <taxon>Halothermothrix</taxon>
    </lineage>
</organism>
<keyword evidence="7" id="KW-0675">Receptor</keyword>
<evidence type="ECO:0000259" key="6">
    <source>
        <dbReference type="Pfam" id="PF01094"/>
    </source>
</evidence>
<dbReference type="Pfam" id="PF01094">
    <property type="entry name" value="ANF_receptor"/>
    <property type="match status" value="1"/>
</dbReference>